<evidence type="ECO:0000256" key="1">
    <source>
        <dbReference type="ARBA" id="ARBA00006739"/>
    </source>
</evidence>
<dbReference type="EMBL" id="JBHRUG010000044">
    <property type="protein sequence ID" value="MFC3285764.1"/>
    <property type="molecule type" value="Genomic_DNA"/>
</dbReference>
<evidence type="ECO:0000313" key="7">
    <source>
        <dbReference type="Proteomes" id="UP001595579"/>
    </source>
</evidence>
<dbReference type="EC" id="2.4.-.-" evidence="6"/>
<evidence type="ECO:0000313" key="6">
    <source>
        <dbReference type="EMBL" id="MFC3285764.1"/>
    </source>
</evidence>
<accession>A0ABV7LTN2</accession>
<keyword evidence="7" id="KW-1185">Reference proteome</keyword>
<comment type="similarity">
    <text evidence="1">Belongs to the glycosyltransferase 2 family.</text>
</comment>
<feature type="domain" description="Glycosyltransferase 2-like" evidence="5">
    <location>
        <begin position="149"/>
        <end position="245"/>
    </location>
</feature>
<dbReference type="Proteomes" id="UP001595579">
    <property type="component" value="Unassembled WGS sequence"/>
</dbReference>
<evidence type="ECO:0000256" key="3">
    <source>
        <dbReference type="ARBA" id="ARBA00022679"/>
    </source>
</evidence>
<reference evidence="7" key="1">
    <citation type="journal article" date="2019" name="Int. J. Syst. Evol. Microbiol.">
        <title>The Global Catalogue of Microorganisms (GCM) 10K type strain sequencing project: providing services to taxonomists for standard genome sequencing and annotation.</title>
        <authorList>
            <consortium name="The Broad Institute Genomics Platform"/>
            <consortium name="The Broad Institute Genome Sequencing Center for Infectious Disease"/>
            <person name="Wu L."/>
            <person name="Ma J."/>
        </authorList>
    </citation>
    <scope>NUCLEOTIDE SEQUENCE [LARGE SCALE GENOMIC DNA]</scope>
    <source>
        <strain evidence="7">CECT 7698</strain>
    </source>
</reference>
<dbReference type="Pfam" id="PF13632">
    <property type="entry name" value="Glyco_trans_2_3"/>
    <property type="match status" value="1"/>
</dbReference>
<dbReference type="Gene3D" id="3.90.550.10">
    <property type="entry name" value="Spore Coat Polysaccharide Biosynthesis Protein SpsA, Chain A"/>
    <property type="match status" value="1"/>
</dbReference>
<dbReference type="SUPFAM" id="SSF53448">
    <property type="entry name" value="Nucleotide-diphospho-sugar transferases"/>
    <property type="match status" value="1"/>
</dbReference>
<proteinExistence type="inferred from homology"/>
<dbReference type="RefSeq" id="WP_386776540.1">
    <property type="nucleotide sequence ID" value="NZ_JBHRUG010000044.1"/>
</dbReference>
<dbReference type="PROSITE" id="PS51257">
    <property type="entry name" value="PROKAR_LIPOPROTEIN"/>
    <property type="match status" value="1"/>
</dbReference>
<dbReference type="PANTHER" id="PTHR43179">
    <property type="entry name" value="RHAMNOSYLTRANSFERASE WBBL"/>
    <property type="match status" value="1"/>
</dbReference>
<name>A0ABV7LTN2_9GAMM</name>
<dbReference type="GO" id="GO:0016757">
    <property type="term" value="F:glycosyltransferase activity"/>
    <property type="evidence" value="ECO:0007669"/>
    <property type="project" value="UniProtKB-KW"/>
</dbReference>
<evidence type="ECO:0000256" key="2">
    <source>
        <dbReference type="ARBA" id="ARBA00022676"/>
    </source>
</evidence>
<keyword evidence="3 6" id="KW-0808">Transferase</keyword>
<evidence type="ECO:0000259" key="4">
    <source>
        <dbReference type="Pfam" id="PF00535"/>
    </source>
</evidence>
<dbReference type="Pfam" id="PF00535">
    <property type="entry name" value="Glycos_transf_2"/>
    <property type="match status" value="1"/>
</dbReference>
<keyword evidence="2 6" id="KW-0328">Glycosyltransferase</keyword>
<gene>
    <name evidence="6" type="ORF">ACFOEV_19375</name>
</gene>
<dbReference type="InterPro" id="IPR029044">
    <property type="entry name" value="Nucleotide-diphossugar_trans"/>
</dbReference>
<comment type="caution">
    <text evidence="6">The sequence shown here is derived from an EMBL/GenBank/DDBJ whole genome shotgun (WGS) entry which is preliminary data.</text>
</comment>
<sequence>MKYSVIVPVYEHWHLVPALIACLQAQSLSQRHFEVLLVDNGSQDFQPPQGLPENVTVLRCDTPGSYAARNHAIQHAQGDWYVFTDADCQPYPDWLEQLDLAIDALSDGTTILAGAVNVISASSRPNAYEKYDMVKGIPQAWYVSRGYAATANLAVHSRVVAAMNGFDASRYSGGDTDFCRRACKAGYTLAFVPSAVVNHPARDTWQALATKAKRIKGGQIIAGSLTRRTLWLLRTLTPPSVAIWRFATNTKHPFGYRVTAVVIQFRIWRLELWEVIRLMRVSAERR</sequence>
<evidence type="ECO:0000259" key="5">
    <source>
        <dbReference type="Pfam" id="PF13632"/>
    </source>
</evidence>
<feature type="domain" description="Glycosyltransferase 2-like" evidence="4">
    <location>
        <begin position="4"/>
        <end position="104"/>
    </location>
</feature>
<protein>
    <submittedName>
        <fullName evidence="6">Glycosyltransferase family 2 protein</fullName>
        <ecNumber evidence="6">2.4.-.-</ecNumber>
    </submittedName>
</protein>
<dbReference type="InterPro" id="IPR001173">
    <property type="entry name" value="Glyco_trans_2-like"/>
</dbReference>
<dbReference type="PANTHER" id="PTHR43179:SF12">
    <property type="entry name" value="GALACTOFURANOSYLTRANSFERASE GLFT2"/>
    <property type="match status" value="1"/>
</dbReference>
<organism evidence="6 7">
    <name type="scientific">Litchfieldella rifensis</name>
    <dbReference type="NCBI Taxonomy" id="762643"/>
    <lineage>
        <taxon>Bacteria</taxon>
        <taxon>Pseudomonadati</taxon>
        <taxon>Pseudomonadota</taxon>
        <taxon>Gammaproteobacteria</taxon>
        <taxon>Oceanospirillales</taxon>
        <taxon>Halomonadaceae</taxon>
        <taxon>Litchfieldella</taxon>
    </lineage>
</organism>